<dbReference type="Gene3D" id="3.40.50.970">
    <property type="match status" value="1"/>
</dbReference>
<sequence length="354" mass="38182">MAKVLVKGNEALAEAAIRSGCRLFFGYPITPQTEVSAYMAKKMPKIGGTFLQAESEVAAINMVYGAGGAGKRVMTSSSSPGISLKQEGLSYIAGANVPCVVVNIVRGGPGLGGIQPAQSDYFQAVKGGGHGDYHLIVLAPSSIQEMVDLTSEAFNLADEYRMPVMLMGDGMLGQMMEPVEFPEEDENAVYAEKGWAACGTQMKRKHNIINSLYINAKDLEDTIIERQKRYDIIEQNEVRFEEEGTSDADIVLVAYGTTARIAKTAMAKARAKGIKVGLIRPITLWPFPKDVFARVADGKKKFLSVEMSTGQMVEDVKLAVNGKGEVHFFGRTGGIVPTPTEILTKIEELNGGAF</sequence>
<dbReference type="Proteomes" id="UP000647416">
    <property type="component" value="Unassembled WGS sequence"/>
</dbReference>
<dbReference type="CDD" id="cd07034">
    <property type="entry name" value="TPP_PYR_PFOR_IOR-alpha_like"/>
    <property type="match status" value="1"/>
</dbReference>
<name>A0A926FAU8_9FIRM</name>
<dbReference type="PANTHER" id="PTHR43088">
    <property type="entry name" value="SUBUNIT OF PYRUVATE:FLAVODOXIN OXIDOREDUCTASE-RELATED"/>
    <property type="match status" value="1"/>
</dbReference>
<dbReference type="AlphaFoldDB" id="A0A926FAU8"/>
<reference evidence="4" key="1">
    <citation type="submission" date="2020-08" db="EMBL/GenBank/DDBJ databases">
        <title>Genome public.</title>
        <authorList>
            <person name="Liu C."/>
            <person name="Sun Q."/>
        </authorList>
    </citation>
    <scope>NUCLEOTIDE SEQUENCE</scope>
    <source>
        <strain evidence="4">NSJ-50</strain>
    </source>
</reference>
<dbReference type="NCBIfam" id="NF005507">
    <property type="entry name" value="PRK07119.1"/>
    <property type="match status" value="1"/>
</dbReference>
<dbReference type="SUPFAM" id="SSF52518">
    <property type="entry name" value="Thiamin diphosphate-binding fold (THDP-binding)"/>
    <property type="match status" value="1"/>
</dbReference>
<dbReference type="Gene3D" id="3.40.50.920">
    <property type="match status" value="1"/>
</dbReference>
<dbReference type="InterPro" id="IPR009014">
    <property type="entry name" value="Transketo_C/PFOR_II"/>
</dbReference>
<dbReference type="InterPro" id="IPR052368">
    <property type="entry name" value="2-oxoacid_oxidoreductase"/>
</dbReference>
<dbReference type="Pfam" id="PF17147">
    <property type="entry name" value="PFOR_II"/>
    <property type="match status" value="1"/>
</dbReference>
<feature type="domain" description="Pyruvate:ferredoxin oxidoreductase core" evidence="3">
    <location>
        <begin position="248"/>
        <end position="342"/>
    </location>
</feature>
<organism evidence="4 5">
    <name type="scientific">Qingrenia yutianensis</name>
    <dbReference type="NCBI Taxonomy" id="2763676"/>
    <lineage>
        <taxon>Bacteria</taxon>
        <taxon>Bacillati</taxon>
        <taxon>Bacillota</taxon>
        <taxon>Clostridia</taxon>
        <taxon>Eubacteriales</taxon>
        <taxon>Oscillospiraceae</taxon>
        <taxon>Qingrenia</taxon>
    </lineage>
</organism>
<evidence type="ECO:0000259" key="2">
    <source>
        <dbReference type="Pfam" id="PF01855"/>
    </source>
</evidence>
<keyword evidence="5" id="KW-1185">Reference proteome</keyword>
<feature type="domain" description="Pyruvate flavodoxin/ferredoxin oxidoreductase pyrimidine binding" evidence="2">
    <location>
        <begin position="14"/>
        <end position="216"/>
    </location>
</feature>
<dbReference type="RefSeq" id="WP_178347438.1">
    <property type="nucleotide sequence ID" value="NZ_JACRTE010000014.1"/>
</dbReference>
<proteinExistence type="predicted"/>
<evidence type="ECO:0000259" key="3">
    <source>
        <dbReference type="Pfam" id="PF17147"/>
    </source>
</evidence>
<dbReference type="GO" id="GO:0016491">
    <property type="term" value="F:oxidoreductase activity"/>
    <property type="evidence" value="ECO:0007669"/>
    <property type="project" value="UniProtKB-KW"/>
</dbReference>
<dbReference type="Pfam" id="PF01855">
    <property type="entry name" value="POR_N"/>
    <property type="match status" value="1"/>
</dbReference>
<keyword evidence="1" id="KW-0560">Oxidoreductase</keyword>
<evidence type="ECO:0000313" key="5">
    <source>
        <dbReference type="Proteomes" id="UP000647416"/>
    </source>
</evidence>
<dbReference type="PANTHER" id="PTHR43088:SF1">
    <property type="entry name" value="SUBUNIT OF PYRUVATE:FLAVODOXIN OXIDOREDUCTASE"/>
    <property type="match status" value="1"/>
</dbReference>
<gene>
    <name evidence="4" type="ORF">H8706_09625</name>
</gene>
<protein>
    <submittedName>
        <fullName evidence="4">3-methyl-2-oxobutanoate dehydrogenase subunit VorB</fullName>
    </submittedName>
</protein>
<dbReference type="InterPro" id="IPR029061">
    <property type="entry name" value="THDP-binding"/>
</dbReference>
<dbReference type="EMBL" id="JACRTE010000014">
    <property type="protein sequence ID" value="MBC8597125.1"/>
    <property type="molecule type" value="Genomic_DNA"/>
</dbReference>
<dbReference type="InterPro" id="IPR033412">
    <property type="entry name" value="PFOR_II"/>
</dbReference>
<accession>A0A926FAU8</accession>
<evidence type="ECO:0000256" key="1">
    <source>
        <dbReference type="ARBA" id="ARBA00023002"/>
    </source>
</evidence>
<comment type="caution">
    <text evidence="4">The sequence shown here is derived from an EMBL/GenBank/DDBJ whole genome shotgun (WGS) entry which is preliminary data.</text>
</comment>
<dbReference type="SUPFAM" id="SSF52922">
    <property type="entry name" value="TK C-terminal domain-like"/>
    <property type="match status" value="1"/>
</dbReference>
<evidence type="ECO:0000313" key="4">
    <source>
        <dbReference type="EMBL" id="MBC8597125.1"/>
    </source>
</evidence>
<dbReference type="InterPro" id="IPR002880">
    <property type="entry name" value="Pyrv_Fd/Flavodoxin_OxRdtase_N"/>
</dbReference>